<dbReference type="PANTHER" id="PTHR38788:SF3">
    <property type="entry name" value="CLR5 DOMAIN-CONTAINING PROTEIN"/>
    <property type="match status" value="1"/>
</dbReference>
<gene>
    <name evidence="2" type="ORF">BDZ83DRAFT_617775</name>
</gene>
<evidence type="ECO:0000259" key="1">
    <source>
        <dbReference type="Pfam" id="PF14420"/>
    </source>
</evidence>
<dbReference type="PANTHER" id="PTHR38788">
    <property type="entry name" value="CLR5 DOMAIN-CONTAINING PROTEIN"/>
    <property type="match status" value="1"/>
</dbReference>
<keyword evidence="3" id="KW-1185">Reference proteome</keyword>
<dbReference type="EMBL" id="JAHMHS010000037">
    <property type="protein sequence ID" value="KAK1725842.1"/>
    <property type="molecule type" value="Genomic_DNA"/>
</dbReference>
<comment type="caution">
    <text evidence="2">The sequence shown here is derived from an EMBL/GenBank/DDBJ whole genome shotgun (WGS) entry which is preliminary data.</text>
</comment>
<accession>A0AAD8UN25</accession>
<evidence type="ECO:0000313" key="2">
    <source>
        <dbReference type="EMBL" id="KAK1725842.1"/>
    </source>
</evidence>
<dbReference type="SUPFAM" id="SSF48452">
    <property type="entry name" value="TPR-like"/>
    <property type="match status" value="1"/>
</dbReference>
<reference evidence="2" key="1">
    <citation type="submission" date="2021-12" db="EMBL/GenBank/DDBJ databases">
        <title>Comparative genomics, transcriptomics and evolutionary studies reveal genomic signatures of adaptation to plant cell wall in hemibiotrophic fungi.</title>
        <authorList>
            <consortium name="DOE Joint Genome Institute"/>
            <person name="Baroncelli R."/>
            <person name="Diaz J.F."/>
            <person name="Benocci T."/>
            <person name="Peng M."/>
            <person name="Battaglia E."/>
            <person name="Haridas S."/>
            <person name="Andreopoulos W."/>
            <person name="Labutti K."/>
            <person name="Pangilinan J."/>
            <person name="Floch G.L."/>
            <person name="Makela M.R."/>
            <person name="Henrissat B."/>
            <person name="Grigoriev I.V."/>
            <person name="Crouch J.A."/>
            <person name="De Vries R.P."/>
            <person name="Sukno S.A."/>
            <person name="Thon M.R."/>
        </authorList>
    </citation>
    <scope>NUCLEOTIDE SEQUENCE</scope>
    <source>
        <strain evidence="2">CBS 112980</strain>
    </source>
</reference>
<protein>
    <submittedName>
        <fullName evidence="2">Clr5 domain-containing protein</fullName>
    </submittedName>
</protein>
<feature type="domain" description="Clr5" evidence="1">
    <location>
        <begin position="20"/>
        <end position="72"/>
    </location>
</feature>
<dbReference type="GeneID" id="85391941"/>
<name>A0AAD8UN25_GLOAC</name>
<dbReference type="Pfam" id="PF14420">
    <property type="entry name" value="Clr5"/>
    <property type="match status" value="1"/>
</dbReference>
<dbReference type="AlphaFoldDB" id="A0AAD8UN25"/>
<proteinExistence type="predicted"/>
<dbReference type="RefSeq" id="XP_060365897.1">
    <property type="nucleotide sequence ID" value="XM_060508042.1"/>
</dbReference>
<dbReference type="InterPro" id="IPR025676">
    <property type="entry name" value="Clr5_dom"/>
</dbReference>
<dbReference type="Gene3D" id="1.25.40.10">
    <property type="entry name" value="Tetratricopeptide repeat domain"/>
    <property type="match status" value="1"/>
</dbReference>
<dbReference type="Proteomes" id="UP001244207">
    <property type="component" value="Unassembled WGS sequence"/>
</dbReference>
<dbReference type="InterPro" id="IPR011990">
    <property type="entry name" value="TPR-like_helical_dom_sf"/>
</dbReference>
<organism evidence="2 3">
    <name type="scientific">Glomerella acutata</name>
    <name type="common">Colletotrichum acutatum</name>
    <dbReference type="NCBI Taxonomy" id="27357"/>
    <lineage>
        <taxon>Eukaryota</taxon>
        <taxon>Fungi</taxon>
        <taxon>Dikarya</taxon>
        <taxon>Ascomycota</taxon>
        <taxon>Pezizomycotina</taxon>
        <taxon>Sordariomycetes</taxon>
        <taxon>Hypocreomycetidae</taxon>
        <taxon>Glomerellales</taxon>
        <taxon>Glomerellaceae</taxon>
        <taxon>Colletotrichum</taxon>
        <taxon>Colletotrichum acutatum species complex</taxon>
    </lineage>
</organism>
<sequence length="491" mass="56375">MDTPRNVEIPLITRITYATDEVWDCHRSIITKLYQDDKRPLKQVKQIMERDYSLNATERMYKTRLRSWGLEKKLKESEVLYMAQLKREREAMGKKTDFYIRNQQVYWERVARYLERRPDLRYKLRNYAQTPANAGLDIICRTPSPSLELPAFIGGPLELRLPEEMLRIFKGYFEGGLEGGWAIEEDMIHGFDDEVGQLRVIEMRTDLDNAITLLWTNKLEAAFRALNNSLDSLGHSIKEQDPLLFYILSYRTMQLGPEISDPVVAFIHKMHETILGPQHPLALVWGRFRCLSLEVRATTLSMMAGSSVQLLKGQQGILNRVVALALGSTSNVLDKPGETDVSQFGELLSKYTAASEAHFAEGNYQSSCECLSVVAGIYSWGQEYKLAKEALARTYSLIQENKGNHERPWLLLELSHYEVMARLCYQTGSVDEAVAYGCKAYEHAAEHFQRQDKHQSLRAIRNLIDLYRSAGQADEAERWCDILIANMSRKS</sequence>
<evidence type="ECO:0000313" key="3">
    <source>
        <dbReference type="Proteomes" id="UP001244207"/>
    </source>
</evidence>